<feature type="region of interest" description="Disordered" evidence="1">
    <location>
        <begin position="2677"/>
        <end position="2701"/>
    </location>
</feature>
<feature type="compositionally biased region" description="Gly residues" evidence="1">
    <location>
        <begin position="5345"/>
        <end position="5359"/>
    </location>
</feature>
<feature type="compositionally biased region" description="Polar residues" evidence="1">
    <location>
        <begin position="294"/>
        <end position="304"/>
    </location>
</feature>
<keyword evidence="2" id="KW-0732">Signal</keyword>
<feature type="region of interest" description="Disordered" evidence="1">
    <location>
        <begin position="2250"/>
        <end position="2275"/>
    </location>
</feature>
<gene>
    <name evidence="3" type="ORF">LSH36_273g03001</name>
</gene>
<dbReference type="PANTHER" id="PTHR31513:SF2">
    <property type="entry name" value="MRAZ"/>
    <property type="match status" value="1"/>
</dbReference>
<evidence type="ECO:0000256" key="1">
    <source>
        <dbReference type="SAM" id="MobiDB-lite"/>
    </source>
</evidence>
<reference evidence="3" key="1">
    <citation type="journal article" date="2023" name="Mol. Biol. Evol.">
        <title>Third-Generation Sequencing Reveals the Adaptive Role of the Epigenome in Three Deep-Sea Polychaetes.</title>
        <authorList>
            <person name="Perez M."/>
            <person name="Aroh O."/>
            <person name="Sun Y."/>
            <person name="Lan Y."/>
            <person name="Juniper S.K."/>
            <person name="Young C.R."/>
            <person name="Angers B."/>
            <person name="Qian P.Y."/>
        </authorList>
    </citation>
    <scope>NUCLEOTIDE SEQUENCE</scope>
    <source>
        <strain evidence="3">P08H-3</strain>
    </source>
</reference>
<feature type="compositionally biased region" description="Gly residues" evidence="1">
    <location>
        <begin position="1802"/>
        <end position="1819"/>
    </location>
</feature>
<name>A0AAD9JJJ6_9ANNE</name>
<comment type="caution">
    <text evidence="3">The sequence shown here is derived from an EMBL/GenBank/DDBJ whole genome shotgun (WGS) entry which is preliminary data.</text>
</comment>
<feature type="signal peptide" evidence="2">
    <location>
        <begin position="1"/>
        <end position="30"/>
    </location>
</feature>
<feature type="region of interest" description="Disordered" evidence="1">
    <location>
        <begin position="1801"/>
        <end position="1825"/>
    </location>
</feature>
<protein>
    <recommendedName>
        <fullName evidence="5">Tenascin-X</fullName>
    </recommendedName>
</protein>
<proteinExistence type="predicted"/>
<feature type="compositionally biased region" description="Gly residues" evidence="1">
    <location>
        <begin position="2256"/>
        <end position="2269"/>
    </location>
</feature>
<organism evidence="3 4">
    <name type="scientific">Paralvinella palmiformis</name>
    <dbReference type="NCBI Taxonomy" id="53620"/>
    <lineage>
        <taxon>Eukaryota</taxon>
        <taxon>Metazoa</taxon>
        <taxon>Spiralia</taxon>
        <taxon>Lophotrochozoa</taxon>
        <taxon>Annelida</taxon>
        <taxon>Polychaeta</taxon>
        <taxon>Sedentaria</taxon>
        <taxon>Canalipalpata</taxon>
        <taxon>Terebellida</taxon>
        <taxon>Terebelliformia</taxon>
        <taxon>Alvinellidae</taxon>
        <taxon>Paralvinella</taxon>
    </lineage>
</organism>
<dbReference type="Proteomes" id="UP001208570">
    <property type="component" value="Unassembled WGS sequence"/>
</dbReference>
<feature type="region of interest" description="Disordered" evidence="1">
    <location>
        <begin position="288"/>
        <end position="327"/>
    </location>
</feature>
<dbReference type="PANTHER" id="PTHR31513">
    <property type="entry name" value="EPHRIN TYPE-B RECEPTOR"/>
    <property type="match status" value="1"/>
</dbReference>
<keyword evidence="4" id="KW-1185">Reference proteome</keyword>
<evidence type="ECO:0000313" key="4">
    <source>
        <dbReference type="Proteomes" id="UP001208570"/>
    </source>
</evidence>
<accession>A0AAD9JJJ6</accession>
<sequence>MARLKGRRLPDVGCWLEFVVLAALVTGVTSEIAECDTSETDLSVSAGEECRLLAGTNYVYGTVTVSGTIHIIVDVASGSYPSLDVRDELMVTSTGVITSLGGGYGAEQGPGAGVVQGSRGSGGSHGGRGGTSAGFFLSPSEATAYGNTTWPLIAGSGGGVTSYGGSGGGIIHITAVTSITVDGVISADGSDGEGDGGGGAGGSIAVETEYLLGSGRITARGGDADPDGQAGGGGGGRITVRYRGSLFTGEILAHGGLGGGSDLICPVKSMKASNYVYPHYPANGNLAEEKPSSWRPSSNTQESLGPNDFPKGTCDLPKSGESGGAGTVFQNSHTYGIGVVHINNYGRRPILPMNADCTIYDPVRSGGVTWIFDDTTEKDGLMLNNSAHLVVDVNMEVHSRADGDDSSLLHIIAPRQSVVGNRLSTKTIVYPNAALKLADTGAITIDAPTKVLGLLHGSEACNLIVNSTLHVVQSEVVLRSLRILDFGNVTTTPDNILALNVSTIVVNGTLNVSYLEFKELSALTVEEHGVIEYTPVTDLVCDEVVINGSVAIRKNVTIRGRLRHNLNFLKVGINGTLQLDSLVQMNKSWTGTSVVGCHSLEIEGTVLAGQLDQYTDTFGWEYILVDPKGNFTFEPTSRFHVSHLDVKGHMETLRPFSLTYVTKSQGLHITIFDSGKMVLDSRGTYPNESTSGQSLIVADVLTVYENGVLDIDFKCDKRAPNGPCPVSELIVGIVKLNGTIQAGSLKMNTSDIIVSPTGLIDVSEGGYPSSTGPAWPSKRDSITAISVMCTKPEYGYGGGGSGGSVWLEGRENGIVTTSISVNGGAGRSRGGGGAAGGDGANYDDYEKFLETGAVAYLLDTSDNYTHRFTYMELYGGAHLVYPGSRNRIIVPTIVGDDTAYLHIGPEQTVTLTEVSPYKRVNMTWYPVIYELADLILPPAWYEIRAPLAGEECSSSYLYSSVRHVWGNLISDDAHVIVGSGATLQYELSSIRRVQFAALTIQDEGRVEFISYYGQEDDPYQLLGGGTLHGSNLRIISSSIVVDGYGSIDVNYEGLIDGPGMGHDRTGAGYGGHGGLGLSVEVSQHLTHLDEANGGTGTGSGGGSGGRIAVYYEHLRWYIGVLSTRGGAGTTGLGGAGSIYLKDTKSNFNNKTLIIDNGNQEMPEEEYQLLANSYHVDGGRSWLMPDSPDWYEELRIIRHGHLSLHPDLISSNFTLTIERLLGDETGVLHIASGQKVILRQPEKQDLSVNIYVYEGGMLVLPPHFTCRGVTLAIKGTLLVYDLNIGDGCHLQLALTAKVMQADAEGQRGVFFFNELHVMAGGEVSPVLEATGMDNNITIQATKLHVHGLGHLHAIHLNITSADLIVDDLGQIIGDFNDIPCHSGDGFDGQGASGDNEPKTGQPIGNLYEPQSRGCRGGSFPELSTASGMGAGVILLNVTRNMKVNGEISCNGQSGSDGHAGGSGGSILIYTANMQVTSYISGGGSGGRIAVYFADNKTYSGSFDAYGGLGPNGASRHVANDGSPGTMLFYHTSKCHPVAVYNHSTLIINNNDRGPAEHQNVIADYGDISEDWGHAWFLPQDGQHKLTGNNSYKFDELQVYGQAQLAVLTDPPNERTTLYFENMIGDRTGAIHVGSEQVMDLRRDHIDLPFSVHVYENGYLGLAPDTHIHGIDIHLNGTLAYVENLTLHHDGELYLYSKGRTEGQPASEYDFINVHIKSDSHIHVLSHPVTEPEMVFRVNTLEIDGGGELRGAFLYIHAVNITIDAGGTLNADGLGYQVADGAPYEADGKTYRRGAHGVINPGLGTSGATGSSGAGHGGSGGRGREMTTAGLPSNDIYEPADFGSAGGGTAGGRGGGRVWFNVTDTIHIDGVVSANGDPGRIEDENVGGGASGGSIWMYSYRIRGYGIIHARGGEGVALANTSSGGGAGGRIALYYRINNTFNEFRYLANGGLSGDEDSEAGGPGTVFIFNEVYEHRTLIIDNNGAPRSRTKYVNWDNTKEDGCRAWILPLSGFHSFAAASHSFHFEELQIYGGGELAILPPEVTYDSSEYIIRPQFSDLVFRSSFPYNVTLFFKYMIGDRTGAVHITDGQDLDLERPEIDLPFNSYVYRGGHLGLAPETTVHGVEIHLSGKLSHVVNLTLHHGGYIWLKDGGHTDGEPDSMYQFNTVRIQDDSSINATTDPIDEPGIVFYTDALYVEGGGTLHGTHLTMVSENVTVDAGGRIMADGLGYHHKHNNAEHGAYSLHGYVNPGKPNQATGIGSGAGHGGSGGRGSHSNNHTAGLPYGDLYEPYVFGSAGGPSADGLPGGTGGGMIWMNVTGFILIDGVVSANGGYADKNGGGGGSGGSIWMYCNLILGYGKITANGGPGSEKATSPGGGGAGGRVAIYFWENKTMTGFSYHTRGGPAGNSSLAENGGAGTAFLYHMRHTHRTLIVDNGGLQAKDPYNIIKDYSDLTTDGCRTWILPQSGRHPFGSELHLYDYSFEEFQMYGEAHMAILTEPVDAHSRLFFLYMIGDRSGTVHLGNNQAMDLYRETIDLPFSVRAYKGSYVGLAPLTVVHNVSIWMHGELDYVDNLTLHHNGLLSMEHHGHTTNRISNHFDFLWVRIQDNSTVSGITDPVTESEMYLAVDEIFVEGGGTLLGTDMIVNADNLTIDDGGSIHADGLGFRTEDDIDGSRRVNIGKGVTHKQGSSGGGYGGTSGEGGGTPLTGQPYGNLFEPDDLGSAGGGGFLVGGAGGGMVWLNVTNRIQIDGELRANGQDALASPGGGGSGGSIWLYCNQITGTGNITANGGNSFESSGSGGGGAAGRIAMYFWENKTYDGTFQAYGGMSSYAGNSIPGPGGPGTVFIYHRRYNHSTLYVNNNMRVSHNVYKVYDYQNLSTDSFKAWFLPEAGNHWLAQNNHQYYFDEIQIYGNAHIAILPEPFTEGASLYFTHMIGDRTGVVHVGPHQKMDLRRDFIDTPFSTYIYEDGYLGLAPDTELQSVFVQVEGTLDHIINLTLVHGGQLRAFQTGSTNRRPRLQYVINGTTIVKARSSINASEPFGHPDQFQLTFGDLTVEGGGRVSGKNLHITAQTLTVDDGGYIEVNDGGYLAGIGPAPGVPHRLGSSGGSHGGLGGRGGCGVGYLSCRLKRNLPYGSLYNPVAYGSGGGGSLGGIGGGIIWMDVTKTLKVDGYIQANSIDLNGARNGGSGGSGGSILIDTGNFTGGHTGAVQSLGGGGDISNGGSGSGGRIAIYHNTAMTVMPYQGNFDTQGGRIGRTAEPGASGTAYIKHRSSGHSTVRVDNRNRMIKMENTNIRNDGQRLDLKAGTSSSVTSFTTGHGHKVTTSSAVGTCASPNSLLQYMFDQSFDASGSHYFAASSSSATITVTLNQTFFINNVRIFPNSRHPSTFKISGRAGGTIFPITTNYVERPINRFTQGSYVEIPMMRHADQILVYIKGYTNNAYCPYSSYTTASLSEIEIYVNGAVISDRYKHRELDAARTWFEGENIDSHHFDELHILGDAHLAFMPPDGITTSALKVEVGTMHSDKTGYIHVGYGQTLIVNKTEADVPFNTHVYEEGHLHLPQRTFFQKTKLYTSGKISGIDDLYVFDEGEVHIDTNGSIGETQSRAEVFLQTLHIQDRGTLTLHTFDKTDGFTVAAVNISLYGGGHMVSNTRLNMSCSHLFAVYSGGWLDLDGTGWTPATDGSYQPHQGPGQGRGDLYFGDRSLRNLLVYEGLGGRGGGSFRLSSRHIEIDGKVTLDGENANSIHSQQAGGGSGGSLWITCQEIKGHGMMSANGGRGVGSGGGGAGGRMSVYCVEMKKMNISLSAHGGTGYETGGPGTIYKGRADPVTNTPIYSEMIIDNGGMPYPHQPDYGQGALRNLSDGDFTDVSKLGGVAWLYHNLNRYNFDVAFVSGNAHVAILSDTANEDVDVRIGFLYGDKTGVLHAGARQTFGYTQVDSYLPVNVMAYKKSLIEVPRRVTLRGVWMEVNGTIKGAEDITIEDSGELYLWSYAHTDGNAVGTVKLENISIRAGGKCEALTADGSTNKMVIDTTRFIVNGYGYFRTNELHLKTGNLTIDLSGSYQQAGGSGTIYIANKTGSEITHQALRVDNIHLTNSERIREVEQLQLIASGEPGNSRMVTTPGNIQLTIDQPIYHYCHYDSCVWRSLASIISGSASDNWLQVSSDTALLTVTLPNVLYVRYLRVYPQCSSNLYTDYKIASIDSSDNYEYHTDGYVDTSDCLVQEYTHQPGIVQINKNIVKILVYLRSSGHAALNEIEIFVSEDPESNQQTPYDNAAGSVWIHGSDESTALYNFDEVQIGGGASLRHFSAVDNLTLSNYCNMTISHHLPTVNNIYNLDIKSFSNLYVTTENDATTTLQGNTLNVRSGAKVFSNDLSLTYKNMTIEPYAIVTADEGLPRLSAGHCPGAGFLSRRGSSGAGHGGTGGQGQGQTEAGIGYGSYLDPAAFGCNGGHSHFPHEGGRGGGRLSINVAELLTIDGKISVAGGSWKSIHAGGGSGGSVFIRTTALDGSGVVDVCGGEGFGGTHSAHGGGGAGGRIALYYVNNFYVGSFGAAGGSGGSSAENGGPGTIYLHRLPPDGDTVQIDATHDTSTITHASNVTGVLTNRTLYIDNRGRAPKDRERNLTAGYSDLRLGSSCAWVIPSEYPTFVEKPEKAGTEEIVIDYVQLYGEGQLAFINNTSIYRGGQATMPKDLHITGVTIRNEGKLLNLENITIADGGKFIVQEMVDIQGRHIDTVEFDAIHIRNHGTMIANNGRKTRVLSGRTLHVYPGAVLQSIHLHMYVVNLTVDVMASINADGQGFNEEGTGGSHGGEAGCPNSNAVAPQAYGSFIVPAVLGSGGGTGISGTSKYHGGRGGGILAFDVSNMLHVQGSISANGGSADGYGGGGAGGSLLIKTHILEGSGLYQAAGGTGASGGSGGRLAVYYNVSFFNGEFAARGGVGRLAEAGAADLGGYADVGMIATNTEGLPIKDNRKLTISQIRGDHTATVHIEPNMWLNIDFQSSAVLTFNVKLYENGTVNLPQDSYLHRSIVTLYGGVLRGVQTLNISLEGGFIVYPKAKLESGTESLFNLNSITILDGGVFRYEGTAAENNTLVVNLDGDLLIQGGGLMEGNSLMMTAVNVTVDTDGLVNAVGRGYLAGHGSGAPRDTTNEAGWCGGSHGGLGGRGSAPGSSGKAHGNLFKPTSYGSGGNVDQISGGGGGGGRIAIYSTESYIYTGEHTTYGGKSVHEPGGSGTIYIDQTTPNSTSTHLYVDNRGYRPRNIYIDDVNLDSGRAYIVNDDMKRDEFHFNHFTLIGDAHLIDGVENLYIGQDVSVIIGEKTPYLRVHSGQVQIDAAGKIDSSERAPYSTRSGVDTPAGGGSGGGHGAAGGQGHDHRLSVHPLVLCTNRPASVDTEGLAEVRRRMLSASQKERRKVASPVE</sequence>
<feature type="chain" id="PRO_5042016145" description="Tenascin-X" evidence="2">
    <location>
        <begin position="31"/>
        <end position="5408"/>
    </location>
</feature>
<evidence type="ECO:0000256" key="2">
    <source>
        <dbReference type="SAM" id="SignalP"/>
    </source>
</evidence>
<evidence type="ECO:0008006" key="5">
    <source>
        <dbReference type="Google" id="ProtNLM"/>
    </source>
</evidence>
<feature type="region of interest" description="Disordered" evidence="1">
    <location>
        <begin position="1382"/>
        <end position="1419"/>
    </location>
</feature>
<feature type="compositionally biased region" description="Gly residues" evidence="1">
    <location>
        <begin position="2685"/>
        <end position="2701"/>
    </location>
</feature>
<dbReference type="EMBL" id="JAODUP010000273">
    <property type="protein sequence ID" value="KAK2154246.1"/>
    <property type="molecule type" value="Genomic_DNA"/>
</dbReference>
<evidence type="ECO:0000313" key="3">
    <source>
        <dbReference type="EMBL" id="KAK2154246.1"/>
    </source>
</evidence>
<feature type="region of interest" description="Disordered" evidence="1">
    <location>
        <begin position="5323"/>
        <end position="5361"/>
    </location>
</feature>